<keyword evidence="8" id="KW-1185">Reference proteome</keyword>
<feature type="region of interest" description="Disordered" evidence="5">
    <location>
        <begin position="859"/>
        <end position="1021"/>
    </location>
</feature>
<comment type="similarity">
    <text evidence="1 4">Belongs to the ATG13 family. Fungi subfamily.</text>
</comment>
<feature type="domain" description="Autophagy-related protein 13 N-terminal" evidence="6">
    <location>
        <begin position="105"/>
        <end position="352"/>
    </location>
</feature>
<dbReference type="GO" id="GO:0034497">
    <property type="term" value="P:protein localization to phagophore assembly site"/>
    <property type="evidence" value="ECO:0007669"/>
    <property type="project" value="TreeGrafter"/>
</dbReference>
<dbReference type="Proteomes" id="UP000277580">
    <property type="component" value="Unassembled WGS sequence"/>
</dbReference>
<evidence type="ECO:0000256" key="4">
    <source>
        <dbReference type="RuleBase" id="RU361214"/>
    </source>
</evidence>
<dbReference type="PANTHER" id="PTHR13430:SF4">
    <property type="entry name" value="AUTOPHAGY-RELATED PROTEIN 13"/>
    <property type="match status" value="1"/>
</dbReference>
<evidence type="ECO:0000256" key="3">
    <source>
        <dbReference type="ARBA" id="ARBA00023006"/>
    </source>
</evidence>
<dbReference type="Gene3D" id="6.10.140.1900">
    <property type="match status" value="1"/>
</dbReference>
<feature type="compositionally biased region" description="Low complexity" evidence="5">
    <location>
        <begin position="904"/>
        <end position="921"/>
    </location>
</feature>
<feature type="compositionally biased region" description="Low complexity" evidence="5">
    <location>
        <begin position="597"/>
        <end position="611"/>
    </location>
</feature>
<feature type="region of interest" description="Disordered" evidence="5">
    <location>
        <begin position="377"/>
        <end position="433"/>
    </location>
</feature>
<feature type="compositionally biased region" description="Low complexity" evidence="5">
    <location>
        <begin position="711"/>
        <end position="734"/>
    </location>
</feature>
<name>A0A3N4LFT1_9PEZI</name>
<feature type="compositionally biased region" description="Polar residues" evidence="5">
    <location>
        <begin position="412"/>
        <end position="430"/>
    </location>
</feature>
<evidence type="ECO:0000256" key="2">
    <source>
        <dbReference type="ARBA" id="ARBA00013801"/>
    </source>
</evidence>
<feature type="region of interest" description="Disordered" evidence="5">
    <location>
        <begin position="783"/>
        <end position="833"/>
    </location>
</feature>
<gene>
    <name evidence="7" type="ORF">P167DRAFT_480329</name>
</gene>
<feature type="region of interest" description="Disordered" evidence="5">
    <location>
        <begin position="711"/>
        <end position="739"/>
    </location>
</feature>
<dbReference type="STRING" id="1392247.A0A3N4LFT1"/>
<protein>
    <recommendedName>
        <fullName evidence="2 4">Autophagy-related protein 13</fullName>
    </recommendedName>
</protein>
<dbReference type="PANTHER" id="PTHR13430">
    <property type="match status" value="1"/>
</dbReference>
<feature type="compositionally biased region" description="Gly residues" evidence="5">
    <location>
        <begin position="1006"/>
        <end position="1021"/>
    </location>
</feature>
<feature type="compositionally biased region" description="Polar residues" evidence="5">
    <location>
        <begin position="491"/>
        <end position="515"/>
    </location>
</feature>
<dbReference type="OrthoDB" id="70161at2759"/>
<dbReference type="Pfam" id="PF10033">
    <property type="entry name" value="ATG13"/>
    <property type="match status" value="1"/>
</dbReference>
<dbReference type="InParanoid" id="A0A3N4LFT1"/>
<dbReference type="Gene3D" id="3.30.900.10">
    <property type="entry name" value="HORMA domain"/>
    <property type="match status" value="1"/>
</dbReference>
<dbReference type="InterPro" id="IPR040182">
    <property type="entry name" value="ATG13"/>
</dbReference>
<evidence type="ECO:0000256" key="1">
    <source>
        <dbReference type="ARBA" id="ARBA00005246"/>
    </source>
</evidence>
<feature type="compositionally biased region" description="Polar residues" evidence="5">
    <location>
        <begin position="26"/>
        <end position="36"/>
    </location>
</feature>
<feature type="compositionally biased region" description="Polar residues" evidence="5">
    <location>
        <begin position="547"/>
        <end position="578"/>
    </location>
</feature>
<evidence type="ECO:0000313" key="8">
    <source>
        <dbReference type="Proteomes" id="UP000277580"/>
    </source>
</evidence>
<dbReference type="AlphaFoldDB" id="A0A3N4LFT1"/>
<organism evidence="7 8">
    <name type="scientific">Morchella conica CCBAS932</name>
    <dbReference type="NCBI Taxonomy" id="1392247"/>
    <lineage>
        <taxon>Eukaryota</taxon>
        <taxon>Fungi</taxon>
        <taxon>Dikarya</taxon>
        <taxon>Ascomycota</taxon>
        <taxon>Pezizomycotina</taxon>
        <taxon>Pezizomycetes</taxon>
        <taxon>Pezizales</taxon>
        <taxon>Morchellaceae</taxon>
        <taxon>Morchella</taxon>
    </lineage>
</organism>
<keyword evidence="3 4" id="KW-0072">Autophagy</keyword>
<accession>A0A3N4LFT1</accession>
<feature type="region of interest" description="Disordered" evidence="5">
    <location>
        <begin position="62"/>
        <end position="95"/>
    </location>
</feature>
<feature type="compositionally biased region" description="Polar residues" evidence="5">
    <location>
        <begin position="529"/>
        <end position="539"/>
    </location>
</feature>
<evidence type="ECO:0000256" key="5">
    <source>
        <dbReference type="SAM" id="MobiDB-lite"/>
    </source>
</evidence>
<sequence>MYGHESPLPWSTPPRRRTTAAGATTNDGPDSSSTRRFSAGFTYAGMDGSGSTSSGGFTNIASGGATGGHTHSGSHGGYSSNVPGGSGGGGAPVERTSRDKANQIVQAYFGKAAMVILHARMVLPPTFSPKSGQKKVNRWFNIELDETDAFREILELWRKGDCFEPRPPPMIIETYLDATDLTANQSLVILDGEGKRWNVNEALDTAAAVAGVNNTESRKAGRGGGSRHEVILERWTVDLSPPYDIALAPELPVVYKKGIILFRALYAYAGLMPTWKFRRRLSKVKLNTSTLKVSCRIINGRNYTRAPKEWDLLQVPLYEGDKEVTDTYSFPRVESPAGCFDISVEFRKNCEFRVDDSEALLSSHFINLDEHYFRPSLTQKAPSQQPLGYASVGKEMNSLPSANTHPPPRPDYNQTYGSLSSFHHQGTVPSGASPISALRTAAELADRASLNSSPIERPPTGLRSIQCSKSSLRSFEGVQRRPSVSFMQPFKSPSLSASPANSDQVASSPRTSLSRIMTPVAPSHRQRPSLGTMSPTFRNSPGLPDGTPNQTPMPVSSFPGSSPLAQGQPITRITSSFGQRRPRIISGASRTDDDNTSSGKASYSSSAAPGSGLYLDAGANSTMDEDLQIRDFMSMLADGQRQTLKSFQPSGIAGEGSSKRAGNALSKFQKMRDSQSALADSMSSSLLLQPSLGSPSTSSRHLTNVPVMVPSTALSSSSSPGKPISPHTPHTPHTPAIPSRLSEGLTAQYDQRRHRSPLPPRGGQQNNMESAIGERRQEIDQEMTTASKTSPLDIPNSPRPFPRRSNSMSQPPEDGGASLDFDPTVAYGPNQRQSASLGSVNMVPLSLSRLLDLQNASETAISGREDSGELCDNGGDDILAFGPPGPPSIDSAEGERPRFQQRYTRGSTPSGPGSSGQTSRGRLSRGQPSAGSSSLISERINSGAPANRMNGPSSIERRTPSYNQDDELLFDMSDMTGTHQSTRRSLEQGSGGRDVSASSPGRRGSRGGLGGSGSMGRGDWS</sequence>
<proteinExistence type="inferred from homology"/>
<feature type="region of interest" description="Disordered" evidence="5">
    <location>
        <begin position="1"/>
        <end position="37"/>
    </location>
</feature>
<dbReference type="GO" id="GO:0005829">
    <property type="term" value="C:cytosol"/>
    <property type="evidence" value="ECO:0007669"/>
    <property type="project" value="TreeGrafter"/>
</dbReference>
<evidence type="ECO:0000259" key="6">
    <source>
        <dbReference type="Pfam" id="PF10033"/>
    </source>
</evidence>
<dbReference type="InterPro" id="IPR018731">
    <property type="entry name" value="Atg13_N"/>
</dbReference>
<dbReference type="GO" id="GO:0000407">
    <property type="term" value="C:phagophore assembly site"/>
    <property type="evidence" value="ECO:0007669"/>
    <property type="project" value="TreeGrafter"/>
</dbReference>
<dbReference type="FunCoup" id="A0A3N4LFT1">
    <property type="interactions" value="35"/>
</dbReference>
<dbReference type="EMBL" id="ML119107">
    <property type="protein sequence ID" value="RPB16795.1"/>
    <property type="molecule type" value="Genomic_DNA"/>
</dbReference>
<dbReference type="InterPro" id="IPR036570">
    <property type="entry name" value="HORMA_dom_sf"/>
</dbReference>
<evidence type="ECO:0000313" key="7">
    <source>
        <dbReference type="EMBL" id="RPB16795.1"/>
    </source>
</evidence>
<dbReference type="GO" id="GO:0034727">
    <property type="term" value="P:piecemeal microautophagy of the nucleus"/>
    <property type="evidence" value="ECO:0007669"/>
    <property type="project" value="TreeGrafter"/>
</dbReference>
<feature type="compositionally biased region" description="Low complexity" evidence="5">
    <location>
        <begin position="68"/>
        <end position="83"/>
    </location>
</feature>
<reference evidence="7 8" key="1">
    <citation type="journal article" date="2018" name="Nat. Ecol. Evol.">
        <title>Pezizomycetes genomes reveal the molecular basis of ectomycorrhizal truffle lifestyle.</title>
        <authorList>
            <person name="Murat C."/>
            <person name="Payen T."/>
            <person name="Noel B."/>
            <person name="Kuo A."/>
            <person name="Morin E."/>
            <person name="Chen J."/>
            <person name="Kohler A."/>
            <person name="Krizsan K."/>
            <person name="Balestrini R."/>
            <person name="Da Silva C."/>
            <person name="Montanini B."/>
            <person name="Hainaut M."/>
            <person name="Levati E."/>
            <person name="Barry K.W."/>
            <person name="Belfiori B."/>
            <person name="Cichocki N."/>
            <person name="Clum A."/>
            <person name="Dockter R.B."/>
            <person name="Fauchery L."/>
            <person name="Guy J."/>
            <person name="Iotti M."/>
            <person name="Le Tacon F."/>
            <person name="Lindquist E.A."/>
            <person name="Lipzen A."/>
            <person name="Malagnac F."/>
            <person name="Mello A."/>
            <person name="Molinier V."/>
            <person name="Miyauchi S."/>
            <person name="Poulain J."/>
            <person name="Riccioni C."/>
            <person name="Rubini A."/>
            <person name="Sitrit Y."/>
            <person name="Splivallo R."/>
            <person name="Traeger S."/>
            <person name="Wang M."/>
            <person name="Zifcakova L."/>
            <person name="Wipf D."/>
            <person name="Zambonelli A."/>
            <person name="Paolocci F."/>
            <person name="Nowrousian M."/>
            <person name="Ottonello S."/>
            <person name="Baldrian P."/>
            <person name="Spatafora J.W."/>
            <person name="Henrissat B."/>
            <person name="Nagy L.G."/>
            <person name="Aury J.M."/>
            <person name="Wincker P."/>
            <person name="Grigoriev I.V."/>
            <person name="Bonfante P."/>
            <person name="Martin F.M."/>
        </authorList>
    </citation>
    <scope>NUCLEOTIDE SEQUENCE [LARGE SCALE GENOMIC DNA]</scope>
    <source>
        <strain evidence="7 8">CCBAS932</strain>
    </source>
</reference>
<feature type="region of interest" description="Disordered" evidence="5">
    <location>
        <begin position="487"/>
        <end position="611"/>
    </location>
</feature>
<feature type="region of interest" description="Disordered" evidence="5">
    <location>
        <begin position="447"/>
        <end position="468"/>
    </location>
</feature>
<feature type="compositionally biased region" description="Polar residues" evidence="5">
    <location>
        <begin position="377"/>
        <end position="386"/>
    </location>
</feature>
<feature type="compositionally biased region" description="Polar residues" evidence="5">
    <location>
        <begin position="926"/>
        <end position="940"/>
    </location>
</feature>
<dbReference type="GO" id="GO:1990316">
    <property type="term" value="C:Atg1/ULK1 kinase complex"/>
    <property type="evidence" value="ECO:0007669"/>
    <property type="project" value="InterPro"/>
</dbReference>
<dbReference type="GO" id="GO:0000423">
    <property type="term" value="P:mitophagy"/>
    <property type="evidence" value="ECO:0007669"/>
    <property type="project" value="TreeGrafter"/>
</dbReference>